<dbReference type="Gene3D" id="3.40.50.1110">
    <property type="entry name" value="SGNH hydrolase"/>
    <property type="match status" value="1"/>
</dbReference>
<dbReference type="Pfam" id="PF01757">
    <property type="entry name" value="Acyl_transf_3"/>
    <property type="match status" value="1"/>
</dbReference>
<feature type="transmembrane region" description="Helical" evidence="9">
    <location>
        <begin position="325"/>
        <end position="347"/>
    </location>
</feature>
<feature type="region of interest" description="Disordered" evidence="8">
    <location>
        <begin position="405"/>
        <end position="426"/>
    </location>
</feature>
<evidence type="ECO:0000256" key="5">
    <source>
        <dbReference type="ARBA" id="ARBA00022989"/>
    </source>
</evidence>
<evidence type="ECO:0000256" key="3">
    <source>
        <dbReference type="ARBA" id="ARBA00022679"/>
    </source>
</evidence>
<evidence type="ECO:0000313" key="11">
    <source>
        <dbReference type="EMBL" id="CCH69850.1"/>
    </source>
</evidence>
<evidence type="ECO:0000256" key="6">
    <source>
        <dbReference type="ARBA" id="ARBA00023136"/>
    </source>
</evidence>
<feature type="transmembrane region" description="Helical" evidence="9">
    <location>
        <begin position="35"/>
        <end position="54"/>
    </location>
</feature>
<dbReference type="GO" id="GO:0005886">
    <property type="term" value="C:plasma membrane"/>
    <property type="evidence" value="ECO:0007669"/>
    <property type="project" value="UniProtKB-SubCell"/>
</dbReference>
<keyword evidence="4 9" id="KW-0812">Transmembrane</keyword>
<feature type="transmembrane region" description="Helical" evidence="9">
    <location>
        <begin position="200"/>
        <end position="221"/>
    </location>
</feature>
<gene>
    <name evidence="11" type="ORF">BN10_40006</name>
</gene>
<feature type="transmembrane region" description="Helical" evidence="9">
    <location>
        <begin position="374"/>
        <end position="394"/>
    </location>
</feature>
<evidence type="ECO:0000259" key="10">
    <source>
        <dbReference type="Pfam" id="PF01757"/>
    </source>
</evidence>
<evidence type="ECO:0000256" key="1">
    <source>
        <dbReference type="ARBA" id="ARBA00004651"/>
    </source>
</evidence>
<dbReference type="InterPro" id="IPR036514">
    <property type="entry name" value="SGNH_hydro_sf"/>
</dbReference>
<evidence type="ECO:0000313" key="12">
    <source>
        <dbReference type="Proteomes" id="UP000013167"/>
    </source>
</evidence>
<feature type="domain" description="Acyltransferase 3" evidence="10">
    <location>
        <begin position="7"/>
        <end position="340"/>
    </location>
</feature>
<feature type="transmembrane region" description="Helical" evidence="9">
    <location>
        <begin position="144"/>
        <end position="161"/>
    </location>
</feature>
<feature type="transmembrane region" description="Helical" evidence="9">
    <location>
        <begin position="168"/>
        <end position="185"/>
    </location>
</feature>
<dbReference type="STRING" id="1193181.BN10_40006"/>
<keyword evidence="12" id="KW-1185">Reference proteome</keyword>
<dbReference type="SUPFAM" id="SSF52266">
    <property type="entry name" value="SGNH hydrolase"/>
    <property type="match status" value="1"/>
</dbReference>
<dbReference type="HOGENOM" id="CLU_005679_11_2_11"/>
<dbReference type="eggNOG" id="COG1835">
    <property type="taxonomic scope" value="Bacteria"/>
</dbReference>
<dbReference type="PANTHER" id="PTHR23028">
    <property type="entry name" value="ACETYLTRANSFERASE"/>
    <property type="match status" value="1"/>
</dbReference>
<evidence type="ECO:0000256" key="4">
    <source>
        <dbReference type="ARBA" id="ARBA00022692"/>
    </source>
</evidence>
<dbReference type="GO" id="GO:0016747">
    <property type="term" value="F:acyltransferase activity, transferring groups other than amino-acyl groups"/>
    <property type="evidence" value="ECO:0007669"/>
    <property type="project" value="InterPro"/>
</dbReference>
<feature type="transmembrane region" description="Helical" evidence="9">
    <location>
        <begin position="255"/>
        <end position="278"/>
    </location>
</feature>
<evidence type="ECO:0000256" key="7">
    <source>
        <dbReference type="ARBA" id="ARBA00023315"/>
    </source>
</evidence>
<keyword evidence="2" id="KW-1003">Cell membrane</keyword>
<feature type="transmembrane region" description="Helical" evidence="9">
    <location>
        <begin position="75"/>
        <end position="93"/>
    </location>
</feature>
<protein>
    <submittedName>
        <fullName evidence="11">Lipopolysaccharide modification acyltransferase</fullName>
    </submittedName>
</protein>
<dbReference type="InterPro" id="IPR002656">
    <property type="entry name" value="Acyl_transf_3_dom"/>
</dbReference>
<feature type="transmembrane region" description="Helical" evidence="9">
    <location>
        <begin position="299"/>
        <end position="319"/>
    </location>
</feature>
<dbReference type="EMBL" id="CAIZ01000108">
    <property type="protein sequence ID" value="CCH69850.1"/>
    <property type="molecule type" value="Genomic_DNA"/>
</dbReference>
<keyword evidence="6 9" id="KW-0472">Membrane</keyword>
<proteinExistence type="predicted"/>
<accession>N0E2B2</accession>
<keyword evidence="7 11" id="KW-0012">Acyltransferase</keyword>
<dbReference type="GO" id="GO:0009103">
    <property type="term" value="P:lipopolysaccharide biosynthetic process"/>
    <property type="evidence" value="ECO:0007669"/>
    <property type="project" value="TreeGrafter"/>
</dbReference>
<name>N0E2B2_9MICO</name>
<feature type="transmembrane region" description="Helical" evidence="9">
    <location>
        <begin position="233"/>
        <end position="249"/>
    </location>
</feature>
<comment type="subcellular location">
    <subcellularLocation>
        <location evidence="1">Cell membrane</location>
        <topology evidence="1">Multi-pass membrane protein</topology>
    </subcellularLocation>
</comment>
<dbReference type="OrthoDB" id="3404679at2"/>
<keyword evidence="3 11" id="KW-0808">Transferase</keyword>
<dbReference type="InterPro" id="IPR050879">
    <property type="entry name" value="Acyltransferase_3"/>
</dbReference>
<dbReference type="PANTHER" id="PTHR23028:SF53">
    <property type="entry name" value="ACYL_TRANSF_3 DOMAIN-CONTAINING PROTEIN"/>
    <property type="match status" value="1"/>
</dbReference>
<dbReference type="AlphaFoldDB" id="N0E2B2"/>
<evidence type="ECO:0000256" key="8">
    <source>
        <dbReference type="SAM" id="MobiDB-lite"/>
    </source>
</evidence>
<dbReference type="RefSeq" id="WP_010849136.1">
    <property type="nucleotide sequence ID" value="NZ_HF570956.1"/>
</dbReference>
<keyword evidence="5 9" id="KW-1133">Transmembrane helix</keyword>
<reference evidence="11 12" key="1">
    <citation type="journal article" date="2013" name="ISME J.">
        <title>A metabolic model for members of the genus Tetrasphaera involved in enhanced biological phosphorus removal.</title>
        <authorList>
            <person name="Kristiansen R."/>
            <person name="Nguyen H.T.T."/>
            <person name="Saunders A.M."/>
            <person name="Nielsen J.L."/>
            <person name="Wimmer R."/>
            <person name="Le V.Q."/>
            <person name="McIlroy S.J."/>
            <person name="Petrovski S."/>
            <person name="Seviour R.J."/>
            <person name="Calteau A."/>
            <person name="Nielsen K.L."/>
            <person name="Nielsen P.H."/>
        </authorList>
    </citation>
    <scope>NUCLEOTIDE SEQUENCE [LARGE SCALE GENOMIC DNA]</scope>
    <source>
        <strain evidence="11 12">Lp2</strain>
    </source>
</reference>
<organism evidence="11 12">
    <name type="scientific">Phycicoccus elongatus Lp2</name>
    <dbReference type="NCBI Taxonomy" id="1193181"/>
    <lineage>
        <taxon>Bacteria</taxon>
        <taxon>Bacillati</taxon>
        <taxon>Actinomycetota</taxon>
        <taxon>Actinomycetes</taxon>
        <taxon>Micrococcales</taxon>
        <taxon>Intrasporangiaceae</taxon>
        <taxon>Phycicoccus</taxon>
    </lineage>
</organism>
<dbReference type="Proteomes" id="UP000013167">
    <property type="component" value="Unassembled WGS sequence"/>
</dbReference>
<comment type="caution">
    <text evidence="11">The sequence shown here is derived from an EMBL/GenBank/DDBJ whole genome shotgun (WGS) entry which is preliminary data.</text>
</comment>
<sequence>MTSDRLPGLDGLRALAVGAVLVFHLRATWLPGGFLGVDVFFVISGFLITTLLLRERARTGRLDLPRFWRRRARRLVPALVLVVVTSTVLARFLEPDLLVGIGRQTLGALTFTTNWLEISAGTDYFHATSPQLFMTFWSLAVEEQFYLLWPFAVVAIVTLIHRRRRRPLIPVAIGVASAAAMAILVDPSSVTRAYYGTDTHLIGLMIGAALAFAWAAPHRAWTRTGAWQHLRRPLTAWALVVLLAVFVTARDDLVLTFHLGIPLASLATAVLVLALISAPTRLRDLAETVPLRWIGERSYGIYLWHWPVVLLVGAAWPIAPGGAAYVISRLLCVALTLVLAGASYRWVEQPVRRLGFRACILTARHRLEGLTPRALRLVTATGVVATFAYAAVLASAPTTTATQAELTANTSSAPDTTSEPTSATGEVNVQEVATTTTSPAIPRTPPGPAELATVFAMPSGDEIDAYGDSMLVGSLPAMRYYFPGVRQDGKSNRHWSDGLAAVTKRGDLNRRAVVLAFGTNAGVDRPAIEQILADLGPRRMVVLVTEHGGFSRVESDNATLREIAATHPNVALADWDAALQGTTGQLQSDGIHPSRIGQHLFAKTIRTALAELTTRHTGVTPTLPELPIP</sequence>
<evidence type="ECO:0000256" key="2">
    <source>
        <dbReference type="ARBA" id="ARBA00022475"/>
    </source>
</evidence>
<evidence type="ECO:0000256" key="9">
    <source>
        <dbReference type="SAM" id="Phobius"/>
    </source>
</evidence>